<evidence type="ECO:0000313" key="1">
    <source>
        <dbReference type="EMBL" id="JAE17287.1"/>
    </source>
</evidence>
<proteinExistence type="predicted"/>
<dbReference type="EMBL" id="GBRH01180609">
    <property type="protein sequence ID" value="JAE17287.1"/>
    <property type="molecule type" value="Transcribed_RNA"/>
</dbReference>
<protein>
    <submittedName>
        <fullName evidence="1">Uncharacterized protein</fullName>
    </submittedName>
</protein>
<reference evidence="1" key="1">
    <citation type="submission" date="2014-09" db="EMBL/GenBank/DDBJ databases">
        <authorList>
            <person name="Magalhaes I.L.F."/>
            <person name="Oliveira U."/>
            <person name="Santos F.R."/>
            <person name="Vidigal T.H.D.A."/>
            <person name="Brescovit A.D."/>
            <person name="Santos A.J."/>
        </authorList>
    </citation>
    <scope>NUCLEOTIDE SEQUENCE</scope>
    <source>
        <tissue evidence="1">Shoot tissue taken approximately 20 cm above the soil surface</tissue>
    </source>
</reference>
<dbReference type="AlphaFoldDB" id="A0A0A9FYE6"/>
<name>A0A0A9FYE6_ARUDO</name>
<accession>A0A0A9FYE6</accession>
<sequence>MLAAMLPRSIWSRKATGLS</sequence>
<organism evidence="1">
    <name type="scientific">Arundo donax</name>
    <name type="common">Giant reed</name>
    <name type="synonym">Donax arundinaceus</name>
    <dbReference type="NCBI Taxonomy" id="35708"/>
    <lineage>
        <taxon>Eukaryota</taxon>
        <taxon>Viridiplantae</taxon>
        <taxon>Streptophyta</taxon>
        <taxon>Embryophyta</taxon>
        <taxon>Tracheophyta</taxon>
        <taxon>Spermatophyta</taxon>
        <taxon>Magnoliopsida</taxon>
        <taxon>Liliopsida</taxon>
        <taxon>Poales</taxon>
        <taxon>Poaceae</taxon>
        <taxon>PACMAD clade</taxon>
        <taxon>Arundinoideae</taxon>
        <taxon>Arundineae</taxon>
        <taxon>Arundo</taxon>
    </lineage>
</organism>
<reference evidence="1" key="2">
    <citation type="journal article" date="2015" name="Data Brief">
        <title>Shoot transcriptome of the giant reed, Arundo donax.</title>
        <authorList>
            <person name="Barrero R.A."/>
            <person name="Guerrero F.D."/>
            <person name="Moolhuijzen P."/>
            <person name="Goolsby J.A."/>
            <person name="Tidwell J."/>
            <person name="Bellgard S.E."/>
            <person name="Bellgard M.I."/>
        </authorList>
    </citation>
    <scope>NUCLEOTIDE SEQUENCE</scope>
    <source>
        <tissue evidence="1">Shoot tissue taken approximately 20 cm above the soil surface</tissue>
    </source>
</reference>